<evidence type="ECO:0000256" key="1">
    <source>
        <dbReference type="ARBA" id="ARBA00023267"/>
    </source>
</evidence>
<dbReference type="Proteomes" id="UP000050501">
    <property type="component" value="Unassembled WGS sequence"/>
</dbReference>
<dbReference type="AlphaFoldDB" id="A0A0M8JQM8"/>
<dbReference type="PANTHER" id="PTHR45266">
    <property type="entry name" value="OXALOACETATE DECARBOXYLASE ALPHA CHAIN"/>
    <property type="match status" value="1"/>
</dbReference>
<evidence type="ECO:0000313" key="4">
    <source>
        <dbReference type="EMBL" id="GAP19398.1"/>
    </source>
</evidence>
<evidence type="ECO:0000313" key="5">
    <source>
        <dbReference type="EMBL" id="KPL81816.1"/>
    </source>
</evidence>
<protein>
    <submittedName>
        <fullName evidence="4">Acetyl/propionyl-CoA carboxylase, alpha subunit</fullName>
    </submittedName>
</protein>
<name>A0A0M8JQM8_9CHLR</name>
<evidence type="ECO:0000259" key="3">
    <source>
        <dbReference type="PROSITE" id="PS50968"/>
    </source>
</evidence>
<dbReference type="PROSITE" id="PS50968">
    <property type="entry name" value="BIOTINYL_LIPOYL"/>
    <property type="match status" value="1"/>
</dbReference>
<dbReference type="Pfam" id="PF00364">
    <property type="entry name" value="Biotin_lipoyl"/>
    <property type="match status" value="1"/>
</dbReference>
<dbReference type="Gene3D" id="2.40.50.100">
    <property type="match status" value="1"/>
</dbReference>
<sequence>MKIRVKIDEQTYDVEVGDLNARPILATLEGETFEVWPAEESAELSPAAVEPGCEPTLAAPAPAAAGGPAVDKSKSVQAPIPGVILSVAVKAGDTVKTGQELCLLEAMKMKNAIRANRDGKIANVLVASGDAVRHGQVLMEFAD</sequence>
<feature type="domain" description="Lipoyl-binding" evidence="3">
    <location>
        <begin position="62"/>
        <end position="142"/>
    </location>
</feature>
<dbReference type="InterPro" id="IPR011053">
    <property type="entry name" value="Single_hybrid_motif"/>
</dbReference>
<dbReference type="InterPro" id="IPR001882">
    <property type="entry name" value="Biotin_BS"/>
</dbReference>
<dbReference type="PANTHER" id="PTHR45266:SF3">
    <property type="entry name" value="OXALOACETATE DECARBOXYLASE ALPHA CHAIN"/>
    <property type="match status" value="1"/>
</dbReference>
<proteinExistence type="predicted"/>
<dbReference type="InterPro" id="IPR050709">
    <property type="entry name" value="Biotin_Carboxyl_Carrier/Decarb"/>
</dbReference>
<dbReference type="EMBL" id="LGCM01000035">
    <property type="protein sequence ID" value="KPL81816.1"/>
    <property type="molecule type" value="Genomic_DNA"/>
</dbReference>
<dbReference type="CDD" id="cd06850">
    <property type="entry name" value="biotinyl_domain"/>
    <property type="match status" value="1"/>
</dbReference>
<gene>
    <name evidence="5" type="ORF">ADN01_09520</name>
    <name evidence="4" type="ORF">LSAC_03300</name>
</gene>
<keyword evidence="6" id="KW-1185">Reference proteome</keyword>
<dbReference type="InterPro" id="IPR000089">
    <property type="entry name" value="Biotin_lipoyl"/>
</dbReference>
<keyword evidence="1" id="KW-0092">Biotin</keyword>
<reference evidence="5 6" key="2">
    <citation type="submission" date="2015-07" db="EMBL/GenBank/DDBJ databases">
        <title>Genome sequence of Levilinea saccharolytica DSM 16555.</title>
        <authorList>
            <person name="Hemp J."/>
            <person name="Ward L.M."/>
            <person name="Pace L.A."/>
            <person name="Fischer W.W."/>
        </authorList>
    </citation>
    <scope>NUCLEOTIDE SEQUENCE [LARGE SCALE GENOMIC DNA]</scope>
    <source>
        <strain evidence="5 6">KIBI-1</strain>
    </source>
</reference>
<dbReference type="RefSeq" id="WP_062419680.1">
    <property type="nucleotide sequence ID" value="NZ_BBXZ01000175.1"/>
</dbReference>
<dbReference type="FunFam" id="2.40.50.100:FF:000003">
    <property type="entry name" value="Acetyl-CoA carboxylase biotin carboxyl carrier protein"/>
    <property type="match status" value="1"/>
</dbReference>
<dbReference type="SUPFAM" id="SSF51230">
    <property type="entry name" value="Single hybrid motif"/>
    <property type="match status" value="1"/>
</dbReference>
<feature type="compositionally biased region" description="Low complexity" evidence="2">
    <location>
        <begin position="58"/>
        <end position="69"/>
    </location>
</feature>
<evidence type="ECO:0000313" key="6">
    <source>
        <dbReference type="Proteomes" id="UP000050501"/>
    </source>
</evidence>
<dbReference type="STRING" id="229921.ADN01_09520"/>
<dbReference type="OrthoDB" id="3730619at2"/>
<accession>A0A0M8JQM8</accession>
<dbReference type="PROSITE" id="PS00188">
    <property type="entry name" value="BIOTIN"/>
    <property type="match status" value="1"/>
</dbReference>
<evidence type="ECO:0000256" key="2">
    <source>
        <dbReference type="SAM" id="MobiDB-lite"/>
    </source>
</evidence>
<feature type="region of interest" description="Disordered" evidence="2">
    <location>
        <begin position="44"/>
        <end position="72"/>
    </location>
</feature>
<dbReference type="EMBL" id="DF967975">
    <property type="protein sequence ID" value="GAP19398.1"/>
    <property type="molecule type" value="Genomic_DNA"/>
</dbReference>
<organism evidence="4">
    <name type="scientific">Levilinea saccharolytica</name>
    <dbReference type="NCBI Taxonomy" id="229921"/>
    <lineage>
        <taxon>Bacteria</taxon>
        <taxon>Bacillati</taxon>
        <taxon>Chloroflexota</taxon>
        <taxon>Anaerolineae</taxon>
        <taxon>Anaerolineales</taxon>
        <taxon>Anaerolineaceae</taxon>
        <taxon>Levilinea</taxon>
    </lineage>
</organism>
<reference evidence="4" key="1">
    <citation type="journal article" date="2015" name="Genome Announc.">
        <title>Draft Genome Sequences of Anaerolinea thermolimosa IMO-1, Bellilinea caldifistulae GOMI-1, Leptolinea tardivitalis YMTK-2, Levilinea saccharolytica KIBI-1, Longilinea arvoryzae KOME-1, Previously Described as Members of the Class Anaerolineae (Chloroflexi).</title>
        <authorList>
            <person name="Matsuura N."/>
            <person name="Tourlousse M.D."/>
            <person name="Ohashi A."/>
            <person name="Hugenholtz P."/>
            <person name="Sekiguchi Y."/>
        </authorList>
    </citation>
    <scope>NUCLEOTIDE SEQUENCE</scope>
    <source>
        <strain evidence="4">KIBI-1</strain>
    </source>
</reference>